<sequence length="34" mass="4031">MANSTKTTLLIYTQLNSDRHLIEHPYCTRTEHQN</sequence>
<reference evidence="1" key="2">
    <citation type="journal article" date="2015" name="Data Brief">
        <title>Shoot transcriptome of the giant reed, Arundo donax.</title>
        <authorList>
            <person name="Barrero R.A."/>
            <person name="Guerrero F.D."/>
            <person name="Moolhuijzen P."/>
            <person name="Goolsby J.A."/>
            <person name="Tidwell J."/>
            <person name="Bellgard S.E."/>
            <person name="Bellgard M.I."/>
        </authorList>
    </citation>
    <scope>NUCLEOTIDE SEQUENCE</scope>
    <source>
        <tissue evidence="1">Shoot tissue taken approximately 20 cm above the soil surface</tissue>
    </source>
</reference>
<protein>
    <submittedName>
        <fullName evidence="1">Uncharacterized protein</fullName>
    </submittedName>
</protein>
<organism evidence="1">
    <name type="scientific">Arundo donax</name>
    <name type="common">Giant reed</name>
    <name type="synonym">Donax arundinaceus</name>
    <dbReference type="NCBI Taxonomy" id="35708"/>
    <lineage>
        <taxon>Eukaryota</taxon>
        <taxon>Viridiplantae</taxon>
        <taxon>Streptophyta</taxon>
        <taxon>Embryophyta</taxon>
        <taxon>Tracheophyta</taxon>
        <taxon>Spermatophyta</taxon>
        <taxon>Magnoliopsida</taxon>
        <taxon>Liliopsida</taxon>
        <taxon>Poales</taxon>
        <taxon>Poaceae</taxon>
        <taxon>PACMAD clade</taxon>
        <taxon>Arundinoideae</taxon>
        <taxon>Arundineae</taxon>
        <taxon>Arundo</taxon>
    </lineage>
</organism>
<proteinExistence type="predicted"/>
<evidence type="ECO:0000313" key="1">
    <source>
        <dbReference type="EMBL" id="JAD18931.1"/>
    </source>
</evidence>
<name>A0A0A8XYI2_ARUDO</name>
<dbReference type="EMBL" id="GBRH01278964">
    <property type="protein sequence ID" value="JAD18931.1"/>
    <property type="molecule type" value="Transcribed_RNA"/>
</dbReference>
<reference evidence="1" key="1">
    <citation type="submission" date="2014-09" db="EMBL/GenBank/DDBJ databases">
        <authorList>
            <person name="Magalhaes I.L.F."/>
            <person name="Oliveira U."/>
            <person name="Santos F.R."/>
            <person name="Vidigal T.H.D.A."/>
            <person name="Brescovit A.D."/>
            <person name="Santos A.J."/>
        </authorList>
    </citation>
    <scope>NUCLEOTIDE SEQUENCE</scope>
    <source>
        <tissue evidence="1">Shoot tissue taken approximately 20 cm above the soil surface</tissue>
    </source>
</reference>
<accession>A0A0A8XYI2</accession>
<dbReference type="AlphaFoldDB" id="A0A0A8XYI2"/>